<protein>
    <submittedName>
        <fullName evidence="2">Uncharacterized protein</fullName>
    </submittedName>
</protein>
<evidence type="ECO:0000313" key="3">
    <source>
        <dbReference type="Proteomes" id="UP000310158"/>
    </source>
</evidence>
<feature type="region of interest" description="Disordered" evidence="1">
    <location>
        <begin position="75"/>
        <end position="98"/>
    </location>
</feature>
<comment type="caution">
    <text evidence="2">The sequence shown here is derived from an EMBL/GenBank/DDBJ whole genome shotgun (WGS) entry which is preliminary data.</text>
</comment>
<dbReference type="AlphaFoldDB" id="A0A4S4L3C7"/>
<accession>A0A4S4L3C7</accession>
<sequence length="98" mass="11306">MDAQFIESTRLARRHPLRARRAGSCCAGGQCVDLSSSEVGTRYFSINHTVLRPYTDWAKVNEDRTRRAERARVQHALEEEQKEDIAERLREEASQPAY</sequence>
<evidence type="ECO:0000313" key="2">
    <source>
        <dbReference type="EMBL" id="THH05128.1"/>
    </source>
</evidence>
<gene>
    <name evidence="2" type="ORF">EW146_g9988</name>
</gene>
<dbReference type="EMBL" id="SGPL01001050">
    <property type="protein sequence ID" value="THH05128.1"/>
    <property type="molecule type" value="Genomic_DNA"/>
</dbReference>
<proteinExistence type="predicted"/>
<reference evidence="2 3" key="1">
    <citation type="submission" date="2019-02" db="EMBL/GenBank/DDBJ databases">
        <title>Genome sequencing of the rare red list fungi Bondarzewia mesenterica.</title>
        <authorList>
            <person name="Buettner E."/>
            <person name="Kellner H."/>
        </authorList>
    </citation>
    <scope>NUCLEOTIDE SEQUENCE [LARGE SCALE GENOMIC DNA]</scope>
    <source>
        <strain evidence="2 3">DSM 108281</strain>
    </source>
</reference>
<keyword evidence="3" id="KW-1185">Reference proteome</keyword>
<evidence type="ECO:0000256" key="1">
    <source>
        <dbReference type="SAM" id="MobiDB-lite"/>
    </source>
</evidence>
<dbReference type="Proteomes" id="UP000310158">
    <property type="component" value="Unassembled WGS sequence"/>
</dbReference>
<organism evidence="2 3">
    <name type="scientific">Bondarzewia mesenterica</name>
    <dbReference type="NCBI Taxonomy" id="1095465"/>
    <lineage>
        <taxon>Eukaryota</taxon>
        <taxon>Fungi</taxon>
        <taxon>Dikarya</taxon>
        <taxon>Basidiomycota</taxon>
        <taxon>Agaricomycotina</taxon>
        <taxon>Agaricomycetes</taxon>
        <taxon>Russulales</taxon>
        <taxon>Bondarzewiaceae</taxon>
        <taxon>Bondarzewia</taxon>
    </lineage>
</organism>
<name>A0A4S4L3C7_9AGAM</name>